<dbReference type="GO" id="GO:0019509">
    <property type="term" value="P:L-methionine salvage from methylthioadenosine"/>
    <property type="evidence" value="ECO:0007669"/>
    <property type="project" value="UniProtKB-UniRule"/>
</dbReference>
<dbReference type="AlphaFoldDB" id="A0A0M2V4H7"/>
<reference evidence="8 9" key="1">
    <citation type="submission" date="2015-03" db="EMBL/GenBank/DDBJ databases">
        <title>Draft genome sequences of two protease-producing strains of Arsukibacterium isolated from two cold and alkaline environments.</title>
        <authorList>
            <person name="Lylloff J.E."/>
            <person name="Skov L.B."/>
            <person name="Jepsen M."/>
            <person name="Hallin P.F."/>
            <person name="Sorensen S.J."/>
            <person name="Stougaard P."/>
            <person name="Glaring M.A."/>
        </authorList>
    </citation>
    <scope>NUCLEOTIDE SEQUENCE [LARGE SCALE GENOMIC DNA]</scope>
    <source>
        <strain evidence="8 9">GCM72</strain>
    </source>
</reference>
<evidence type="ECO:0000313" key="8">
    <source>
        <dbReference type="EMBL" id="KKO44545.1"/>
    </source>
</evidence>
<evidence type="ECO:0000256" key="4">
    <source>
        <dbReference type="ARBA" id="ARBA00023167"/>
    </source>
</evidence>
<comment type="cofactor">
    <cofactor evidence="6">
        <name>Zn(2+)</name>
        <dbReference type="ChEBI" id="CHEBI:29105"/>
    </cofactor>
    <text evidence="6">Binds 1 zinc ion per subunit.</text>
</comment>
<comment type="pathway">
    <text evidence="6">Amino-acid biosynthesis; L-methionine biosynthesis via salvage pathway; L-methionine from S-methyl-5-thio-alpha-D-ribose 1-phosphate: step 2/6.</text>
</comment>
<comment type="function">
    <text evidence="6">Catalyzes the dehydration of methylthioribulose-1-phosphate (MTRu-1-P) into 2,3-diketo-5-methylthiopentyl-1-phosphate (DK-MTP-1-P).</text>
</comment>
<evidence type="ECO:0000256" key="5">
    <source>
        <dbReference type="ARBA" id="ARBA00023239"/>
    </source>
</evidence>
<feature type="domain" description="Class II aldolase/adducin N-terminal" evidence="7">
    <location>
        <begin position="15"/>
        <end position="215"/>
    </location>
</feature>
<keyword evidence="5 6" id="KW-0456">Lyase</keyword>
<keyword evidence="2 6" id="KW-0479">Metal-binding</keyword>
<dbReference type="PANTHER" id="PTHR10640:SF7">
    <property type="entry name" value="METHYLTHIORIBULOSE-1-PHOSPHATE DEHYDRATASE"/>
    <property type="match status" value="1"/>
</dbReference>
<name>A0A0M2V4H7_9GAMM</name>
<keyword evidence="1 6" id="KW-0028">Amino-acid biosynthesis</keyword>
<dbReference type="GO" id="GO:0005737">
    <property type="term" value="C:cytoplasm"/>
    <property type="evidence" value="ECO:0007669"/>
    <property type="project" value="UniProtKB-UniRule"/>
</dbReference>
<dbReference type="SUPFAM" id="SSF53639">
    <property type="entry name" value="AraD/HMP-PK domain-like"/>
    <property type="match status" value="1"/>
</dbReference>
<dbReference type="SMART" id="SM01007">
    <property type="entry name" value="Aldolase_II"/>
    <property type="match status" value="1"/>
</dbReference>
<accession>A0A0M2V4H7</accession>
<keyword evidence="4 6" id="KW-0486">Methionine biosynthesis</keyword>
<dbReference type="UniPathway" id="UPA00904">
    <property type="reaction ID" value="UER00875"/>
</dbReference>
<comment type="caution">
    <text evidence="8">The sequence shown here is derived from an EMBL/GenBank/DDBJ whole genome shotgun (WGS) entry which is preliminary data.</text>
</comment>
<evidence type="ECO:0000256" key="1">
    <source>
        <dbReference type="ARBA" id="ARBA00022605"/>
    </source>
</evidence>
<evidence type="ECO:0000256" key="2">
    <source>
        <dbReference type="ARBA" id="ARBA00022723"/>
    </source>
</evidence>
<dbReference type="NCBIfam" id="NF006672">
    <property type="entry name" value="PRK09220.1"/>
    <property type="match status" value="1"/>
</dbReference>
<keyword evidence="9" id="KW-1185">Reference proteome</keyword>
<dbReference type="GO" id="GO:0005996">
    <property type="term" value="P:monosaccharide metabolic process"/>
    <property type="evidence" value="ECO:0007669"/>
    <property type="project" value="UniProtKB-ARBA"/>
</dbReference>
<dbReference type="PATRIC" id="fig|336831.14.peg.1104"/>
<sequence>MNNTAQLHQLNPNAIALCALGRWIASRHWVPATGGNFSIRTSDNSALVTASGKDKGELSPQDLLPVSWQDQQLSCSGTPSAETALHAMLYQLNPASKAVLHTHSVQATVFSRLISQDNYLFAGYEMQKAISGISSHQQLLSLPIFDNTQDIPALAEELKHRWQKQPLSQSLNHSLNDSFHYGLLVRSHGLYVWGNSLEQAKRHLEGWEFLINCELERFKIAGLP</sequence>
<dbReference type="OrthoDB" id="9805559at2"/>
<dbReference type="InterPro" id="IPR001303">
    <property type="entry name" value="Aldolase_II/adducin_N"/>
</dbReference>
<proteinExistence type="inferred from homology"/>
<dbReference type="HAMAP" id="MF_01677">
    <property type="entry name" value="Salvage_MtnB"/>
    <property type="match status" value="1"/>
</dbReference>
<dbReference type="InterPro" id="IPR036409">
    <property type="entry name" value="Aldolase_II/adducin_N_sf"/>
</dbReference>
<feature type="binding site" evidence="6">
    <location>
        <position position="103"/>
    </location>
    <ligand>
        <name>Zn(2+)</name>
        <dbReference type="ChEBI" id="CHEBI:29105"/>
    </ligand>
</feature>
<dbReference type="EMBL" id="LAHO01000015">
    <property type="protein sequence ID" value="KKO44545.1"/>
    <property type="molecule type" value="Genomic_DNA"/>
</dbReference>
<evidence type="ECO:0000256" key="3">
    <source>
        <dbReference type="ARBA" id="ARBA00022833"/>
    </source>
</evidence>
<dbReference type="STRING" id="336831.WG68_14675"/>
<dbReference type="PANTHER" id="PTHR10640">
    <property type="entry name" value="METHYLTHIORIBULOSE-1-PHOSPHATE DEHYDRATASE"/>
    <property type="match status" value="1"/>
</dbReference>
<dbReference type="Pfam" id="PF00596">
    <property type="entry name" value="Aldolase_II"/>
    <property type="match status" value="1"/>
</dbReference>
<dbReference type="InterPro" id="IPR017714">
    <property type="entry name" value="MethylthioRu-1-P_deHdtase_MtnB"/>
</dbReference>
<evidence type="ECO:0000259" key="7">
    <source>
        <dbReference type="SMART" id="SM01007"/>
    </source>
</evidence>
<dbReference type="Gene3D" id="3.40.225.10">
    <property type="entry name" value="Class II aldolase/adducin N-terminal domain"/>
    <property type="match status" value="1"/>
</dbReference>
<organism evidence="8 9">
    <name type="scientific">Arsukibacterium ikkense</name>
    <dbReference type="NCBI Taxonomy" id="336831"/>
    <lineage>
        <taxon>Bacteria</taxon>
        <taxon>Pseudomonadati</taxon>
        <taxon>Pseudomonadota</taxon>
        <taxon>Gammaproteobacteria</taxon>
        <taxon>Chromatiales</taxon>
        <taxon>Chromatiaceae</taxon>
        <taxon>Arsukibacterium</taxon>
    </lineage>
</organism>
<dbReference type="Proteomes" id="UP000034228">
    <property type="component" value="Unassembled WGS sequence"/>
</dbReference>
<feature type="binding site" evidence="6">
    <location>
        <position position="101"/>
    </location>
    <ligand>
        <name>Zn(2+)</name>
        <dbReference type="ChEBI" id="CHEBI:29105"/>
    </ligand>
</feature>
<dbReference type="RefSeq" id="WP_046558471.1">
    <property type="nucleotide sequence ID" value="NZ_LAHO01000015.1"/>
</dbReference>
<evidence type="ECO:0000313" key="9">
    <source>
        <dbReference type="Proteomes" id="UP000034228"/>
    </source>
</evidence>
<gene>
    <name evidence="6" type="primary">mtnB</name>
    <name evidence="8" type="ORF">WG68_14675</name>
</gene>
<keyword evidence="3 6" id="KW-0862">Zinc</keyword>
<dbReference type="GO" id="GO:0046570">
    <property type="term" value="F:methylthioribulose 1-phosphate dehydratase activity"/>
    <property type="evidence" value="ECO:0007669"/>
    <property type="project" value="UniProtKB-UniRule"/>
</dbReference>
<evidence type="ECO:0000256" key="6">
    <source>
        <dbReference type="HAMAP-Rule" id="MF_01677"/>
    </source>
</evidence>
<comment type="similarity">
    <text evidence="6">Belongs to the aldolase class II family. MtnB subfamily.</text>
</comment>
<dbReference type="GO" id="GO:0008270">
    <property type="term" value="F:zinc ion binding"/>
    <property type="evidence" value="ECO:0007669"/>
    <property type="project" value="UniProtKB-UniRule"/>
</dbReference>
<dbReference type="EC" id="4.2.1.109" evidence="6"/>
<protein>
    <recommendedName>
        <fullName evidence="6">Methylthioribulose-1-phosphate dehydratase</fullName>
        <shortName evidence="6">MTRu-1-P dehydratase</shortName>
        <ecNumber evidence="6">4.2.1.109</ecNumber>
    </recommendedName>
</protein>
<comment type="catalytic activity">
    <reaction evidence="6">
        <text>5-(methylsulfanyl)-D-ribulose 1-phosphate = 5-methylsulfanyl-2,3-dioxopentyl phosphate + H2O</text>
        <dbReference type="Rhea" id="RHEA:15549"/>
        <dbReference type="ChEBI" id="CHEBI:15377"/>
        <dbReference type="ChEBI" id="CHEBI:58548"/>
        <dbReference type="ChEBI" id="CHEBI:58828"/>
        <dbReference type="EC" id="4.2.1.109"/>
    </reaction>
</comment>
<dbReference type="NCBIfam" id="TIGR03328">
    <property type="entry name" value="salvage_mtnB"/>
    <property type="match status" value="1"/>
</dbReference>